<sequence>MADSTFTFSAPANTDVWKKPPSHDVFTGNLLHHISLIVQTTNSTSPHPAPYKSLSKNPFPQFKSASITFTASYTHQFDQAGIVLIFTKPSTSLPRKWIKAGVEHFNGQPRLSTVCCDNWADWSVADAASAQEIQAGRKSVTILVERLDAHDGSCLWVYRVDGEEKVPMREINWPFGDNGGQGWELEIGALIARPAKDTTDSLEAKFQDFQVKWDSA</sequence>
<gene>
    <name evidence="1" type="ORF">THAR02_10747</name>
</gene>
<evidence type="ECO:0000313" key="2">
    <source>
        <dbReference type="Proteomes" id="UP000034112"/>
    </source>
</evidence>
<dbReference type="AlphaFoldDB" id="A0A0F9Z991"/>
<dbReference type="EMBL" id="JOKZ01000629">
    <property type="protein sequence ID" value="KKO97146.1"/>
    <property type="molecule type" value="Genomic_DNA"/>
</dbReference>
<protein>
    <submittedName>
        <fullName evidence="1">Uncharacterized protein</fullName>
    </submittedName>
</protein>
<comment type="caution">
    <text evidence="1">The sequence shown here is derived from an EMBL/GenBank/DDBJ whole genome shotgun (WGS) entry which is preliminary data.</text>
</comment>
<evidence type="ECO:0000313" key="1">
    <source>
        <dbReference type="EMBL" id="KKO97146.1"/>
    </source>
</evidence>
<name>A0A0F9Z991_TRIHA</name>
<accession>A0A0F9Z991</accession>
<dbReference type="OrthoDB" id="42525at2759"/>
<organism evidence="1 2">
    <name type="scientific">Trichoderma harzianum</name>
    <name type="common">Hypocrea lixii</name>
    <dbReference type="NCBI Taxonomy" id="5544"/>
    <lineage>
        <taxon>Eukaryota</taxon>
        <taxon>Fungi</taxon>
        <taxon>Dikarya</taxon>
        <taxon>Ascomycota</taxon>
        <taxon>Pezizomycotina</taxon>
        <taxon>Sordariomycetes</taxon>
        <taxon>Hypocreomycetidae</taxon>
        <taxon>Hypocreales</taxon>
        <taxon>Hypocreaceae</taxon>
        <taxon>Trichoderma</taxon>
    </lineage>
</organism>
<reference evidence="2" key="1">
    <citation type="journal article" date="2015" name="Genome Announc.">
        <title>Draft whole-genome sequence of the biocontrol agent Trichoderma harzianum T6776.</title>
        <authorList>
            <person name="Baroncelli R."/>
            <person name="Piaggeschi G."/>
            <person name="Fiorini L."/>
            <person name="Bertolini E."/>
            <person name="Zapparata A."/>
            <person name="Pe M.E."/>
            <person name="Sarrocco S."/>
            <person name="Vannacci G."/>
        </authorList>
    </citation>
    <scope>NUCLEOTIDE SEQUENCE [LARGE SCALE GENOMIC DNA]</scope>
    <source>
        <strain evidence="2">T6776</strain>
    </source>
</reference>
<dbReference type="InterPro" id="IPR009784">
    <property type="entry name" value="DUF1349"/>
</dbReference>
<dbReference type="Proteomes" id="UP000034112">
    <property type="component" value="Unassembled WGS sequence"/>
</dbReference>
<dbReference type="PANTHER" id="PTHR35332:SF2">
    <property type="entry name" value="REGULATION OF ENOLASE PROTEIN 1"/>
    <property type="match status" value="1"/>
</dbReference>
<dbReference type="Gene3D" id="2.60.120.200">
    <property type="match status" value="1"/>
</dbReference>
<dbReference type="OMA" id="YTHQFDQ"/>
<dbReference type="PANTHER" id="PTHR35332">
    <property type="entry name" value="REGULATION OF ENOLASE PROTEIN 1"/>
    <property type="match status" value="1"/>
</dbReference>
<proteinExistence type="predicted"/>
<dbReference type="Pfam" id="PF07081">
    <property type="entry name" value="DUF1349"/>
    <property type="match status" value="1"/>
</dbReference>